<sequence length="137" mass="14732">MDPRKINEDLTVSPQITLADVAQIAALGYKSLICNRPDDEDPGQLSFDEVAAAAKSAGLEVRHQPVASGMVLDEDGSAFQDLMAELPKPVFAYCRSGTRCTILWSLSQSGQKPVNEILEAAGRAGYNMAGIAHRLEE</sequence>
<proteinExistence type="predicted"/>
<dbReference type="CDD" id="cd14503">
    <property type="entry name" value="PTP-bact"/>
    <property type="match status" value="1"/>
</dbReference>
<accession>A0A939ESL6</accession>
<dbReference type="SUPFAM" id="SSF52799">
    <property type="entry name" value="(Phosphotyrosine protein) phosphatases II"/>
    <property type="match status" value="1"/>
</dbReference>
<dbReference type="InterPro" id="IPR005939">
    <property type="entry name" value="BLH_phosphatase-like"/>
</dbReference>
<evidence type="ECO:0000313" key="3">
    <source>
        <dbReference type="Proteomes" id="UP000664779"/>
    </source>
</evidence>
<protein>
    <submittedName>
        <fullName evidence="2">TIGR01244 family phosphatase</fullName>
    </submittedName>
</protein>
<dbReference type="Pfam" id="PF04273">
    <property type="entry name" value="BLH_phosphatase"/>
    <property type="match status" value="1"/>
</dbReference>
<evidence type="ECO:0000259" key="1">
    <source>
        <dbReference type="Pfam" id="PF04273"/>
    </source>
</evidence>
<comment type="caution">
    <text evidence="2">The sequence shown here is derived from an EMBL/GenBank/DDBJ whole genome shotgun (WGS) entry which is preliminary data.</text>
</comment>
<dbReference type="Gene3D" id="3.90.190.10">
    <property type="entry name" value="Protein tyrosine phosphatase superfamily"/>
    <property type="match status" value="1"/>
</dbReference>
<name>A0A939ESL6_9HYPH</name>
<gene>
    <name evidence="2" type="ORF">J0X15_14135</name>
</gene>
<keyword evidence="3" id="KW-1185">Reference proteome</keyword>
<reference evidence="2" key="1">
    <citation type="submission" date="2021-03" db="EMBL/GenBank/DDBJ databases">
        <title>Roseibium sp. CAU 1637 isolated from Incheon.</title>
        <authorList>
            <person name="Kim W."/>
        </authorList>
    </citation>
    <scope>NUCLEOTIDE SEQUENCE</scope>
    <source>
        <strain evidence="2">CAU 1637</strain>
    </source>
</reference>
<dbReference type="RefSeq" id="WP_206942028.1">
    <property type="nucleotide sequence ID" value="NZ_JAFLNF010000006.1"/>
</dbReference>
<dbReference type="NCBIfam" id="TIGR01244">
    <property type="entry name" value="TIGR01244 family sulfur transferase"/>
    <property type="match status" value="1"/>
</dbReference>
<dbReference type="InterPro" id="IPR029021">
    <property type="entry name" value="Prot-tyrosine_phosphatase-like"/>
</dbReference>
<organism evidence="2 3">
    <name type="scientific">Roseibium limicola</name>
    <dbReference type="NCBI Taxonomy" id="2816037"/>
    <lineage>
        <taxon>Bacteria</taxon>
        <taxon>Pseudomonadati</taxon>
        <taxon>Pseudomonadota</taxon>
        <taxon>Alphaproteobacteria</taxon>
        <taxon>Hyphomicrobiales</taxon>
        <taxon>Stappiaceae</taxon>
        <taxon>Roseibium</taxon>
    </lineage>
</organism>
<dbReference type="EMBL" id="JAFLNF010000006">
    <property type="protein sequence ID" value="MBO0346369.1"/>
    <property type="molecule type" value="Genomic_DNA"/>
</dbReference>
<dbReference type="GO" id="GO:0016787">
    <property type="term" value="F:hydrolase activity"/>
    <property type="evidence" value="ECO:0007669"/>
    <property type="project" value="InterPro"/>
</dbReference>
<evidence type="ECO:0000313" key="2">
    <source>
        <dbReference type="EMBL" id="MBO0346369.1"/>
    </source>
</evidence>
<dbReference type="AlphaFoldDB" id="A0A939ESL6"/>
<feature type="domain" description="Beta-lactamase hydrolase-like protein phosphatase-like" evidence="1">
    <location>
        <begin position="3"/>
        <end position="110"/>
    </location>
</feature>
<dbReference type="Proteomes" id="UP000664779">
    <property type="component" value="Unassembled WGS sequence"/>
</dbReference>